<sequence>KRRGDQYVKIIVEIPKKMNDEQKKILLEFAKLSGEDLEKIGEKGIFDKIKDAFG</sequence>
<organism evidence="1">
    <name type="scientific">marine sediment metagenome</name>
    <dbReference type="NCBI Taxonomy" id="412755"/>
    <lineage>
        <taxon>unclassified sequences</taxon>
        <taxon>metagenomes</taxon>
        <taxon>ecological metagenomes</taxon>
    </lineage>
</organism>
<dbReference type="EMBL" id="BARW01005964">
    <property type="protein sequence ID" value="GAI84814.1"/>
    <property type="molecule type" value="Genomic_DNA"/>
</dbReference>
<evidence type="ECO:0000313" key="1">
    <source>
        <dbReference type="EMBL" id="GAI84814.1"/>
    </source>
</evidence>
<dbReference type="Gene3D" id="2.60.260.20">
    <property type="entry name" value="Urease metallochaperone UreE, N-terminal domain"/>
    <property type="match status" value="1"/>
</dbReference>
<accession>X1TXP2</accession>
<dbReference type="AlphaFoldDB" id="X1TXP2"/>
<protein>
    <recommendedName>
        <fullName evidence="2">Chaperone DnaJ C-terminal domain-containing protein</fullName>
    </recommendedName>
</protein>
<name>X1TXP2_9ZZZZ</name>
<gene>
    <name evidence="1" type="ORF">S12H4_12477</name>
</gene>
<evidence type="ECO:0008006" key="2">
    <source>
        <dbReference type="Google" id="ProtNLM"/>
    </source>
</evidence>
<comment type="caution">
    <text evidence="1">The sequence shown here is derived from an EMBL/GenBank/DDBJ whole genome shotgun (WGS) entry which is preliminary data.</text>
</comment>
<feature type="non-terminal residue" evidence="1">
    <location>
        <position position="1"/>
    </location>
</feature>
<reference evidence="1" key="1">
    <citation type="journal article" date="2014" name="Front. Microbiol.">
        <title>High frequency of phylogenetically diverse reductive dehalogenase-homologous genes in deep subseafloor sedimentary metagenomes.</title>
        <authorList>
            <person name="Kawai M."/>
            <person name="Futagami T."/>
            <person name="Toyoda A."/>
            <person name="Takaki Y."/>
            <person name="Nishi S."/>
            <person name="Hori S."/>
            <person name="Arai W."/>
            <person name="Tsubouchi T."/>
            <person name="Morono Y."/>
            <person name="Uchiyama I."/>
            <person name="Ito T."/>
            <person name="Fujiyama A."/>
            <person name="Inagaki F."/>
            <person name="Takami H."/>
        </authorList>
    </citation>
    <scope>NUCLEOTIDE SEQUENCE</scope>
    <source>
        <strain evidence="1">Expedition CK06-06</strain>
    </source>
</reference>
<proteinExistence type="predicted"/>